<evidence type="ECO:0000256" key="3">
    <source>
        <dbReference type="ARBA" id="ARBA00030780"/>
    </source>
</evidence>
<proteinExistence type="predicted"/>
<evidence type="ECO:0000313" key="9">
    <source>
        <dbReference type="Proteomes" id="UP000053097"/>
    </source>
</evidence>
<name>A0A026VXC2_OOCBI</name>
<dbReference type="InterPro" id="IPR035979">
    <property type="entry name" value="RBD_domain_sf"/>
</dbReference>
<gene>
    <name evidence="8" type="ORF">DMN91_008111</name>
    <name evidence="7" type="ORF">X777_13829</name>
</gene>
<feature type="compositionally biased region" description="Basic residues" evidence="5">
    <location>
        <begin position="204"/>
        <end position="225"/>
    </location>
</feature>
<dbReference type="Proteomes" id="UP000053097">
    <property type="component" value="Unassembled WGS sequence"/>
</dbReference>
<dbReference type="SUPFAM" id="SSF54928">
    <property type="entry name" value="RNA-binding domain, RBD"/>
    <property type="match status" value="1"/>
</dbReference>
<dbReference type="SMART" id="SM00360">
    <property type="entry name" value="RRM"/>
    <property type="match status" value="1"/>
</dbReference>
<dbReference type="AlphaFoldDB" id="A0A026VXC2"/>
<dbReference type="InterPro" id="IPR012677">
    <property type="entry name" value="Nucleotide-bd_a/b_plait_sf"/>
</dbReference>
<dbReference type="OMA" id="QPPNKTI"/>
<dbReference type="InterPro" id="IPR000504">
    <property type="entry name" value="RRM_dom"/>
</dbReference>
<dbReference type="GO" id="GO:0003723">
    <property type="term" value="F:RNA binding"/>
    <property type="evidence" value="ECO:0007669"/>
    <property type="project" value="UniProtKB-UniRule"/>
</dbReference>
<evidence type="ECO:0000256" key="5">
    <source>
        <dbReference type="SAM" id="MobiDB-lite"/>
    </source>
</evidence>
<organism evidence="7 9">
    <name type="scientific">Ooceraea biroi</name>
    <name type="common">Clonal raider ant</name>
    <name type="synonym">Cerapachys biroi</name>
    <dbReference type="NCBI Taxonomy" id="2015173"/>
    <lineage>
        <taxon>Eukaryota</taxon>
        <taxon>Metazoa</taxon>
        <taxon>Ecdysozoa</taxon>
        <taxon>Arthropoda</taxon>
        <taxon>Hexapoda</taxon>
        <taxon>Insecta</taxon>
        <taxon>Pterygota</taxon>
        <taxon>Neoptera</taxon>
        <taxon>Endopterygota</taxon>
        <taxon>Hymenoptera</taxon>
        <taxon>Apocrita</taxon>
        <taxon>Aculeata</taxon>
        <taxon>Formicoidea</taxon>
        <taxon>Formicidae</taxon>
        <taxon>Dorylinae</taxon>
        <taxon>Ooceraea</taxon>
    </lineage>
</organism>
<evidence type="ECO:0000259" key="6">
    <source>
        <dbReference type="PROSITE" id="PS50102"/>
    </source>
</evidence>
<dbReference type="STRING" id="2015173.A0A026VXC2"/>
<accession>A0A026VXC2</accession>
<dbReference type="PROSITE" id="PS50102">
    <property type="entry name" value="RRM"/>
    <property type="match status" value="1"/>
</dbReference>
<dbReference type="Proteomes" id="UP000279307">
    <property type="component" value="Chromosome 8"/>
</dbReference>
<reference evidence="8" key="3">
    <citation type="submission" date="2018-07" db="EMBL/GenBank/DDBJ databases">
        <authorList>
            <person name="Mckenzie S.K."/>
            <person name="Kronauer D.J.C."/>
        </authorList>
    </citation>
    <scope>NUCLEOTIDE SEQUENCE</scope>
    <source>
        <strain evidence="8">Clonal line C1</strain>
    </source>
</reference>
<dbReference type="OrthoDB" id="6730379at2759"/>
<reference evidence="8" key="2">
    <citation type="journal article" date="2018" name="Genome Res.">
        <title>The genomic architecture and molecular evolution of ant odorant receptors.</title>
        <authorList>
            <person name="McKenzie S.K."/>
            <person name="Kronauer D.J.C."/>
        </authorList>
    </citation>
    <scope>NUCLEOTIDE SEQUENCE [LARGE SCALE GENOMIC DNA]</scope>
    <source>
        <strain evidence="8">Clonal line C1</strain>
    </source>
</reference>
<keyword evidence="2 4" id="KW-0694">RNA-binding</keyword>
<keyword evidence="9" id="KW-1185">Reference proteome</keyword>
<protein>
    <recommendedName>
        <fullName evidence="1">Probable RNA-binding protein 18</fullName>
    </recommendedName>
    <alternativeName>
        <fullName evidence="3">RNA-binding motif protein 18</fullName>
    </alternativeName>
</protein>
<feature type="domain" description="RRM" evidence="6">
    <location>
        <begin position="35"/>
        <end position="124"/>
    </location>
</feature>
<dbReference type="CDD" id="cd12355">
    <property type="entry name" value="RRM_RBM18"/>
    <property type="match status" value="1"/>
</dbReference>
<evidence type="ECO:0000256" key="2">
    <source>
        <dbReference type="ARBA" id="ARBA00022884"/>
    </source>
</evidence>
<evidence type="ECO:0000313" key="7">
    <source>
        <dbReference type="EMBL" id="EZA48315.1"/>
    </source>
</evidence>
<dbReference type="EMBL" id="QOIP01000008">
    <property type="protein sequence ID" value="RLU19554.1"/>
    <property type="molecule type" value="Genomic_DNA"/>
</dbReference>
<dbReference type="InterPro" id="IPR039157">
    <property type="entry name" value="RBM18_RRM"/>
</dbReference>
<sequence>MSVRNELKCNLYLQSSNEVPLPLEPIIKSNQVEDRRLWVGNLDLRVNELTLFFINRYQLLKLAQKYGTIEKFDLLFHRSGPQAGQPRGYAFVTYKTIQDANTAKDALHNLKVGAKNIIVRWAHSVTESDMDKPKPKIDIPALAGAKKEDKKISRETAIQAIEAKLKMMKESKEEFELNKPLEGSPIVQLYQKAENQKPSTSTRHYGRASHYYHHNKPYTRHKPRR</sequence>
<reference evidence="7 9" key="1">
    <citation type="journal article" date="2014" name="Curr. Biol.">
        <title>The genome of the clonal raider ant Cerapachys biroi.</title>
        <authorList>
            <person name="Oxley P.R."/>
            <person name="Ji L."/>
            <person name="Fetter-Pruneda I."/>
            <person name="McKenzie S.K."/>
            <person name="Li C."/>
            <person name="Hu H."/>
            <person name="Zhang G."/>
            <person name="Kronauer D.J."/>
        </authorList>
    </citation>
    <scope>NUCLEOTIDE SEQUENCE [LARGE SCALE GENOMIC DNA]</scope>
</reference>
<evidence type="ECO:0000256" key="1">
    <source>
        <dbReference type="ARBA" id="ARBA00021141"/>
    </source>
</evidence>
<dbReference type="PANTHER" id="PTHR21245">
    <property type="entry name" value="HETEROGENEOUS NUCLEAR RIBONUCLEOPROTEIN"/>
    <property type="match status" value="1"/>
</dbReference>
<dbReference type="Pfam" id="PF00076">
    <property type="entry name" value="RRM_1"/>
    <property type="match status" value="1"/>
</dbReference>
<feature type="region of interest" description="Disordered" evidence="5">
    <location>
        <begin position="189"/>
        <end position="225"/>
    </location>
</feature>
<evidence type="ECO:0000313" key="8">
    <source>
        <dbReference type="EMBL" id="RLU19554.1"/>
    </source>
</evidence>
<evidence type="ECO:0000256" key="4">
    <source>
        <dbReference type="PROSITE-ProRule" id="PRU00176"/>
    </source>
</evidence>
<dbReference type="Gene3D" id="3.30.70.330">
    <property type="match status" value="1"/>
</dbReference>
<dbReference type="EMBL" id="KK107648">
    <property type="protein sequence ID" value="EZA48315.1"/>
    <property type="molecule type" value="Genomic_DNA"/>
</dbReference>